<dbReference type="PROSITE" id="PS00028">
    <property type="entry name" value="ZINC_FINGER_C2H2_1"/>
    <property type="match status" value="3"/>
</dbReference>
<evidence type="ECO:0000256" key="4">
    <source>
        <dbReference type="PROSITE-ProRule" id="PRU00042"/>
    </source>
</evidence>
<dbReference type="GO" id="GO:0042575">
    <property type="term" value="C:DNA polymerase complex"/>
    <property type="evidence" value="ECO:0007669"/>
    <property type="project" value="UniProtKB-ARBA"/>
</dbReference>
<dbReference type="FunFam" id="3.30.160.60:FF:000446">
    <property type="entry name" value="Zinc finger protein"/>
    <property type="match status" value="1"/>
</dbReference>
<dbReference type="GO" id="GO:0005634">
    <property type="term" value="C:nucleus"/>
    <property type="evidence" value="ECO:0007669"/>
    <property type="project" value="UniProtKB-ARBA"/>
</dbReference>
<accession>A0A4Y2ETR7</accession>
<dbReference type="GO" id="GO:0006355">
    <property type="term" value="P:regulation of DNA-templated transcription"/>
    <property type="evidence" value="ECO:0007669"/>
    <property type="project" value="InterPro"/>
</dbReference>
<feature type="domain" description="C2H2-type" evidence="6">
    <location>
        <begin position="248"/>
        <end position="275"/>
    </location>
</feature>
<feature type="domain" description="C2H2-type" evidence="6">
    <location>
        <begin position="220"/>
        <end position="247"/>
    </location>
</feature>
<dbReference type="Pfam" id="PF00096">
    <property type="entry name" value="zf-C2H2"/>
    <property type="match status" value="2"/>
</dbReference>
<dbReference type="SMART" id="SM00355">
    <property type="entry name" value="ZnF_C2H2"/>
    <property type="match status" value="3"/>
</dbReference>
<dbReference type="InterPro" id="IPR043502">
    <property type="entry name" value="DNA/RNA_pol_sf"/>
</dbReference>
<proteinExistence type="predicted"/>
<feature type="domain" description="C2H2-type" evidence="6">
    <location>
        <begin position="277"/>
        <end position="305"/>
    </location>
</feature>
<feature type="region of interest" description="Disordered" evidence="5">
    <location>
        <begin position="35"/>
        <end position="75"/>
    </location>
</feature>
<dbReference type="GO" id="GO:0008270">
    <property type="term" value="F:zinc ion binding"/>
    <property type="evidence" value="ECO:0007669"/>
    <property type="project" value="UniProtKB-KW"/>
</dbReference>
<dbReference type="InterPro" id="IPR009044">
    <property type="entry name" value="ssDNA-bd_transcriptional_reg"/>
</dbReference>
<dbReference type="Proteomes" id="UP000499080">
    <property type="component" value="Unassembled WGS sequence"/>
</dbReference>
<dbReference type="GO" id="GO:0071897">
    <property type="term" value="P:DNA biosynthetic process"/>
    <property type="evidence" value="ECO:0007669"/>
    <property type="project" value="UniProtKB-ARBA"/>
</dbReference>
<dbReference type="PANTHER" id="PTHR31511:SF12">
    <property type="entry name" value="RHO TERMINATION FACTOR N-TERMINAL DOMAIN-CONTAINING PROTEIN"/>
    <property type="match status" value="1"/>
</dbReference>
<dbReference type="Gene3D" id="2.30.31.10">
    <property type="entry name" value="Transcriptional Coactivator Pc4, Chain A"/>
    <property type="match status" value="1"/>
</dbReference>
<dbReference type="InterPro" id="IPR013087">
    <property type="entry name" value="Znf_C2H2_type"/>
</dbReference>
<dbReference type="EMBL" id="BGPR01000680">
    <property type="protein sequence ID" value="GBM31295.1"/>
    <property type="molecule type" value="Genomic_DNA"/>
</dbReference>
<evidence type="ECO:0000256" key="2">
    <source>
        <dbReference type="ARBA" id="ARBA00022771"/>
    </source>
</evidence>
<evidence type="ECO:0000256" key="5">
    <source>
        <dbReference type="SAM" id="MobiDB-lite"/>
    </source>
</evidence>
<feature type="domain" description="C2H2-type" evidence="6">
    <location>
        <begin position="587"/>
        <end position="617"/>
    </location>
</feature>
<dbReference type="SUPFAM" id="SSF54447">
    <property type="entry name" value="ssDNA-binding transcriptional regulator domain"/>
    <property type="match status" value="1"/>
</dbReference>
<dbReference type="OrthoDB" id="6430028at2759"/>
<comment type="caution">
    <text evidence="7">The sequence shown here is derived from an EMBL/GenBank/DDBJ whole genome shotgun (WGS) entry which is preliminary data.</text>
</comment>
<dbReference type="InterPro" id="IPR012337">
    <property type="entry name" value="RNaseH-like_sf"/>
</dbReference>
<dbReference type="InterPro" id="IPR036397">
    <property type="entry name" value="RNaseH_sf"/>
</dbReference>
<protein>
    <recommendedName>
        <fullName evidence="6">C2H2-type domain-containing protein</fullName>
    </recommendedName>
</protein>
<dbReference type="PROSITE" id="PS50157">
    <property type="entry name" value="ZINC_FINGER_C2H2_2"/>
    <property type="match status" value="4"/>
</dbReference>
<dbReference type="Gene3D" id="3.30.160.60">
    <property type="entry name" value="Classic Zinc Finger"/>
    <property type="match status" value="3"/>
</dbReference>
<evidence type="ECO:0000256" key="1">
    <source>
        <dbReference type="ARBA" id="ARBA00022723"/>
    </source>
</evidence>
<dbReference type="SUPFAM" id="SSF57667">
    <property type="entry name" value="beta-beta-alpha zinc fingers"/>
    <property type="match status" value="2"/>
</dbReference>
<evidence type="ECO:0000313" key="7">
    <source>
        <dbReference type="EMBL" id="GBM31295.1"/>
    </source>
</evidence>
<evidence type="ECO:0000313" key="8">
    <source>
        <dbReference type="Proteomes" id="UP000499080"/>
    </source>
</evidence>
<dbReference type="Gene3D" id="3.30.420.10">
    <property type="entry name" value="Ribonuclease H-like superfamily/Ribonuclease H"/>
    <property type="match status" value="1"/>
</dbReference>
<dbReference type="InterPro" id="IPR044925">
    <property type="entry name" value="His-Me_finger_sf"/>
</dbReference>
<dbReference type="SUPFAM" id="SSF56672">
    <property type="entry name" value="DNA/RNA polymerases"/>
    <property type="match status" value="1"/>
</dbReference>
<evidence type="ECO:0000256" key="3">
    <source>
        <dbReference type="ARBA" id="ARBA00022833"/>
    </source>
</evidence>
<reference evidence="7 8" key="1">
    <citation type="journal article" date="2019" name="Sci. Rep.">
        <title>Orb-weaving spider Araneus ventricosus genome elucidates the spidroin gene catalogue.</title>
        <authorList>
            <person name="Kono N."/>
            <person name="Nakamura H."/>
            <person name="Ohtoshi R."/>
            <person name="Moran D.A.P."/>
            <person name="Shinohara A."/>
            <person name="Yoshida Y."/>
            <person name="Fujiwara M."/>
            <person name="Mori M."/>
            <person name="Tomita M."/>
            <person name="Arakawa K."/>
        </authorList>
    </citation>
    <scope>NUCLEOTIDE SEQUENCE [LARGE SCALE GENOMIC DNA]</scope>
</reference>
<dbReference type="InterPro" id="IPR036236">
    <property type="entry name" value="Znf_C2H2_sf"/>
</dbReference>
<gene>
    <name evidence="7" type="ORF">AVEN_91292_1</name>
</gene>
<sequence>MKRSLLNHCDVPSKHQKGVCFETFDFCEGEFAASQPATRTSEPASQPATRTSEPAIRTAPPSTHRSPPPATRTLPDGYIHLGEDMMLGVAEFLGCLKVHLRHYVVKNNQYIPTRTGIAISPYHWQVLSDSISTLNLESPHACLMIERKLFLSVTDTSVVFQHVFNNNNPKAGLQLSNTFLSVTHKQFRELCNPMVIGEPSSSQAPSGFGFIEPTTSTSDHVCDVCKKSFSRKDSLKRHMKKHGDHANHACSQCSMKFYRMDKLQEHMRTHTREKKTYPCEQCDLMFPRMSDLLRHMRTDHSAPPAPRIAAAPRARNSGRNALGVYSSHFMTPTPAGKWDLLLFLKEVRPQIHDMIVDELQQKKAIKWYCVSKIRFSRETPDGDVEYCMPYFRSKVVIELDTSMIGDHIEQAFDKIKESVDEFLKNGSGWVFDSVIHMELKTATYHPLAPSSYIPLPSKLAAKKAVINIKNTDQKCFVWSVLAALHPVGKNADRVSHYTSMEQELRLGKVTCPVQPCKVPIIEKFNNLRINVFGYEDDEVFPLYISKREDTRVINLLYITQGDDKHYCLIKNMSRLLGDLTNHKAKAFYCYSCLHRFTTESLLKDHLPYCKEHSPQRIVMPEPGEESVLKFKQHKFSQPVPYAIYADFEALIEPMQNIPGKTASHIPCGYAYIIIGPNGLPLKPVTVYRGSDAVDHFITSIVREKDILAKKLHTITPMHMTTRDLEEFQKATHCNLCKKWLGKDRVRDHDHLSGKYRQALHNKCNLQLKQSKMIPCIFHNLRNYDGHLIMQGLGKLQDHEISVIPNNMEKYISFSIRRRKENPVTLQFIDSFQFLNTSLQKLVENLDRSKFSIMQSCISSPHRDLLLKKGIYPYEYMSSFSKFEETQLPPRSAFHSSLVNEGISEADYEHAQNVWKCFEIKNLGEYHDLYVKTDVILLSDVFENFRKLTQNFYQLDAVHMLTSPGLAWQAALKMTDVKLDLFTDIDMHLFIEKMIRGGVSMISHRHSEANHPQCPNYDASEANKYITYLDANNLYGWAMSQPLPVSDFEWLSPEEISLQQICQTPDDATTGYILEVDMEYPPELHDLHNNYPLAPERMTITPDMLSPTALSILNEMNIKPALKSEKLVPNLCNKQNYVLHYRNLKLYLSLGLKLIKIHRVMKFTQRCWLKDYINFNTEQRKHAKTAFEKDFFKLLNNAVYGKTMENLRNRVKVDIVQTKKRAEKLVASPAFHAFTIFDENLVAVQRKLTKLCLNRPIQVGFVILELSKVLMYDFHYNIIMTKYGDKARLLFTDTDSLCYEITTDDLNKDLERMKQYLDFSDYPKDHPLYSDENKKKIGYFKDELNGQPCLEFIGLRSKMYSILSERDEKQTAKGICKSVRQQQLKHANYRECLLSRKPSTVSQNRIGSEKHHIFSMQQSKRALSAFDDKRFLLEDGVTSLSYGHYKIG</sequence>
<keyword evidence="8" id="KW-1185">Reference proteome</keyword>
<feature type="compositionally biased region" description="Polar residues" evidence="5">
    <location>
        <begin position="35"/>
        <end position="52"/>
    </location>
</feature>
<organism evidence="7 8">
    <name type="scientific">Araneus ventricosus</name>
    <name type="common">Orbweaver spider</name>
    <name type="synonym">Epeira ventricosa</name>
    <dbReference type="NCBI Taxonomy" id="182803"/>
    <lineage>
        <taxon>Eukaryota</taxon>
        <taxon>Metazoa</taxon>
        <taxon>Ecdysozoa</taxon>
        <taxon>Arthropoda</taxon>
        <taxon>Chelicerata</taxon>
        <taxon>Arachnida</taxon>
        <taxon>Araneae</taxon>
        <taxon>Araneomorphae</taxon>
        <taxon>Entelegynae</taxon>
        <taxon>Araneoidea</taxon>
        <taxon>Araneidae</taxon>
        <taxon>Araneus</taxon>
    </lineage>
</organism>
<name>A0A4Y2ETR7_ARAVE</name>
<dbReference type="SUPFAM" id="SSF54060">
    <property type="entry name" value="His-Me finger endonucleases"/>
    <property type="match status" value="1"/>
</dbReference>
<evidence type="ECO:0000259" key="6">
    <source>
        <dbReference type="PROSITE" id="PS50157"/>
    </source>
</evidence>
<dbReference type="SUPFAM" id="SSF53098">
    <property type="entry name" value="Ribonuclease H-like"/>
    <property type="match status" value="1"/>
</dbReference>
<dbReference type="PANTHER" id="PTHR31511">
    <property type="entry name" value="PROTEIN CBG23764"/>
    <property type="match status" value="1"/>
</dbReference>
<keyword evidence="3" id="KW-0862">Zinc</keyword>
<dbReference type="GO" id="GO:0003677">
    <property type="term" value="F:DNA binding"/>
    <property type="evidence" value="ECO:0007669"/>
    <property type="project" value="InterPro"/>
</dbReference>
<keyword evidence="1" id="KW-0479">Metal-binding</keyword>
<keyword evidence="2 4" id="KW-0863">Zinc-finger</keyword>